<keyword evidence="1" id="KW-0472">Membrane</keyword>
<gene>
    <name evidence="2" type="primary">Acey_s0089.g2224</name>
    <name evidence="2" type="ORF">Y032_0089g2224</name>
</gene>
<protein>
    <submittedName>
        <fullName evidence="2">Uncharacterized protein</fullName>
    </submittedName>
</protein>
<name>A0A016TN04_9BILA</name>
<comment type="caution">
    <text evidence="2">The sequence shown here is derived from an EMBL/GenBank/DDBJ whole genome shotgun (WGS) entry which is preliminary data.</text>
</comment>
<feature type="transmembrane region" description="Helical" evidence="1">
    <location>
        <begin position="220"/>
        <end position="244"/>
    </location>
</feature>
<proteinExistence type="predicted"/>
<organism evidence="2 3">
    <name type="scientific">Ancylostoma ceylanicum</name>
    <dbReference type="NCBI Taxonomy" id="53326"/>
    <lineage>
        <taxon>Eukaryota</taxon>
        <taxon>Metazoa</taxon>
        <taxon>Ecdysozoa</taxon>
        <taxon>Nematoda</taxon>
        <taxon>Chromadorea</taxon>
        <taxon>Rhabditida</taxon>
        <taxon>Rhabditina</taxon>
        <taxon>Rhabditomorpha</taxon>
        <taxon>Strongyloidea</taxon>
        <taxon>Ancylostomatidae</taxon>
        <taxon>Ancylostomatinae</taxon>
        <taxon>Ancylostoma</taxon>
    </lineage>
</organism>
<dbReference type="AlphaFoldDB" id="A0A016TN04"/>
<reference evidence="3" key="1">
    <citation type="journal article" date="2015" name="Nat. Genet.">
        <title>The genome and transcriptome of the zoonotic hookworm Ancylostoma ceylanicum identify infection-specific gene families.</title>
        <authorList>
            <person name="Schwarz E.M."/>
            <person name="Hu Y."/>
            <person name="Antoshechkin I."/>
            <person name="Miller M.M."/>
            <person name="Sternberg P.W."/>
            <person name="Aroian R.V."/>
        </authorList>
    </citation>
    <scope>NUCLEOTIDE SEQUENCE</scope>
    <source>
        <strain evidence="3">HY135</strain>
    </source>
</reference>
<keyword evidence="3" id="KW-1185">Reference proteome</keyword>
<accession>A0A016TN04</accession>
<keyword evidence="1" id="KW-0812">Transmembrane</keyword>
<evidence type="ECO:0000313" key="2">
    <source>
        <dbReference type="EMBL" id="EYC04120.1"/>
    </source>
</evidence>
<dbReference type="Proteomes" id="UP000024635">
    <property type="component" value="Unassembled WGS sequence"/>
</dbReference>
<keyword evidence="1" id="KW-1133">Transmembrane helix</keyword>
<evidence type="ECO:0000256" key="1">
    <source>
        <dbReference type="SAM" id="Phobius"/>
    </source>
</evidence>
<sequence length="318" mass="35142">MKKSIYADGGANLNNMFCHRAADVLQSISGNGGAPPYVSKGRKCARVPPRNHVNGTNCTYPLRQTTHCDSVNWRVEPLKARRVRDSDSCFSTGGSSFLVFFSHVQCGHSLFNHSHLSSESRISAGAAFKWRKTCPCIAFGNNSKLSSIWIPELREIIYEEQPVDVPVIALQGDALELDDSDVEMFTNLSGGSLVIVDKVFVGKSENMFDPDLFFLDADTVLAVLCFVLALFFVSYLGITVKLFLRGVNLEKHETDIVKGMLGVRSVNMGAKTHRTLHFIPLCTSLAVRLTPDFQTFPCARFVRMTLPLGTVLSLSRVE</sequence>
<evidence type="ECO:0000313" key="3">
    <source>
        <dbReference type="Proteomes" id="UP000024635"/>
    </source>
</evidence>
<dbReference type="OrthoDB" id="5873617at2759"/>
<dbReference type="EMBL" id="JARK01001425">
    <property type="protein sequence ID" value="EYC04120.1"/>
    <property type="molecule type" value="Genomic_DNA"/>
</dbReference>